<protein>
    <submittedName>
        <fullName evidence="2">Uncharacterized protein</fullName>
    </submittedName>
</protein>
<dbReference type="SUPFAM" id="SSF52047">
    <property type="entry name" value="RNI-like"/>
    <property type="match status" value="1"/>
</dbReference>
<dbReference type="EMBL" id="JACGCI010000006">
    <property type="protein sequence ID" value="KAF6763285.1"/>
    <property type="molecule type" value="Genomic_DNA"/>
</dbReference>
<dbReference type="InterPro" id="IPR032675">
    <property type="entry name" value="LRR_dom_sf"/>
</dbReference>
<evidence type="ECO:0000313" key="3">
    <source>
        <dbReference type="Proteomes" id="UP000521943"/>
    </source>
</evidence>
<feature type="region of interest" description="Disordered" evidence="1">
    <location>
        <begin position="125"/>
        <end position="153"/>
    </location>
</feature>
<sequence>MVAFTNAILPTVPSSSGGLSINDFPLDILLAIFSLARPRYVDGYLVDELYYYGAPTISQKCVCRKWYTILETTSSLYTTLVVQAEYQAGGVITNVAEVQGVMARSGNRLLDVIIVPSFEIDDMEGGDGRDEAGEAEEVEMDEEAAEIGPRDDTRLEATTPFDMPWLFGLGLAARCKSLSFRVALYTRADFFASILFASDIPFPHLENARVNGLKCLHPPIEGVFQAPRLQLLYASGHEGIFDEGRCTIQGANWGNLRVIHFLNAPYLPSDIHTLLKMATSLVDLRIKCGDKCTEPPLELLNNTLEILHIDYDYRGSDPGKMFGVFELFLFSSLSSLSLHIRRQWWGPSSYPPLGHIPSIVLSHPFVESLTVTGEPIMPSELEWALAHNSCLKTLTLGSFPAGEHQSTSILCAWDPAPLLEMLSQSVCPKLERFVMTNAKVSLADLIGFLNRVNSIRVVELQNWWCEYEDWALRKLVETGGRTMTATWCMYSGRRWRGGDKGRGDEEEDLGTIGLGRVDLVSKGGLRRVDLDTMGPGDEEEDLGTLGMGMGMGMGGRNVEFDINGWGLAEEEV</sequence>
<name>A0A8H6ID04_9AGAR</name>
<organism evidence="2 3">
    <name type="scientific">Ephemerocybe angulata</name>
    <dbReference type="NCBI Taxonomy" id="980116"/>
    <lineage>
        <taxon>Eukaryota</taxon>
        <taxon>Fungi</taxon>
        <taxon>Dikarya</taxon>
        <taxon>Basidiomycota</taxon>
        <taxon>Agaricomycotina</taxon>
        <taxon>Agaricomycetes</taxon>
        <taxon>Agaricomycetidae</taxon>
        <taxon>Agaricales</taxon>
        <taxon>Agaricineae</taxon>
        <taxon>Psathyrellaceae</taxon>
        <taxon>Ephemerocybe</taxon>
    </lineage>
</organism>
<gene>
    <name evidence="2" type="ORF">DFP72DRAFT_1141069</name>
</gene>
<dbReference type="Gene3D" id="3.80.10.10">
    <property type="entry name" value="Ribonuclease Inhibitor"/>
    <property type="match status" value="1"/>
</dbReference>
<dbReference type="Proteomes" id="UP000521943">
    <property type="component" value="Unassembled WGS sequence"/>
</dbReference>
<feature type="compositionally biased region" description="Acidic residues" evidence="1">
    <location>
        <begin position="133"/>
        <end position="145"/>
    </location>
</feature>
<evidence type="ECO:0000256" key="1">
    <source>
        <dbReference type="SAM" id="MobiDB-lite"/>
    </source>
</evidence>
<keyword evidence="3" id="KW-1185">Reference proteome</keyword>
<reference evidence="2 3" key="1">
    <citation type="submission" date="2020-07" db="EMBL/GenBank/DDBJ databases">
        <title>Comparative genomics of pyrophilous fungi reveals a link between fire events and developmental genes.</title>
        <authorList>
            <consortium name="DOE Joint Genome Institute"/>
            <person name="Steindorff A.S."/>
            <person name="Carver A."/>
            <person name="Calhoun S."/>
            <person name="Stillman K."/>
            <person name="Liu H."/>
            <person name="Lipzen A."/>
            <person name="Pangilinan J."/>
            <person name="Labutti K."/>
            <person name="Bruns T.D."/>
            <person name="Grigoriev I.V."/>
        </authorList>
    </citation>
    <scope>NUCLEOTIDE SEQUENCE [LARGE SCALE GENOMIC DNA]</scope>
    <source>
        <strain evidence="2 3">CBS 144469</strain>
    </source>
</reference>
<proteinExistence type="predicted"/>
<evidence type="ECO:0000313" key="2">
    <source>
        <dbReference type="EMBL" id="KAF6763285.1"/>
    </source>
</evidence>
<dbReference type="AlphaFoldDB" id="A0A8H6ID04"/>
<comment type="caution">
    <text evidence="2">The sequence shown here is derived from an EMBL/GenBank/DDBJ whole genome shotgun (WGS) entry which is preliminary data.</text>
</comment>
<accession>A0A8H6ID04</accession>